<name>A0A9P0GJZ6_9CUCU</name>
<evidence type="ECO:0000313" key="2">
    <source>
        <dbReference type="Proteomes" id="UP001153636"/>
    </source>
</evidence>
<dbReference type="OrthoDB" id="6778765at2759"/>
<proteinExistence type="predicted"/>
<evidence type="ECO:0000313" key="1">
    <source>
        <dbReference type="EMBL" id="CAH1112506.1"/>
    </source>
</evidence>
<keyword evidence="2" id="KW-1185">Reference proteome</keyword>
<organism evidence="1 2">
    <name type="scientific">Psylliodes chrysocephalus</name>
    <dbReference type="NCBI Taxonomy" id="3402493"/>
    <lineage>
        <taxon>Eukaryota</taxon>
        <taxon>Metazoa</taxon>
        <taxon>Ecdysozoa</taxon>
        <taxon>Arthropoda</taxon>
        <taxon>Hexapoda</taxon>
        <taxon>Insecta</taxon>
        <taxon>Pterygota</taxon>
        <taxon>Neoptera</taxon>
        <taxon>Endopterygota</taxon>
        <taxon>Coleoptera</taxon>
        <taxon>Polyphaga</taxon>
        <taxon>Cucujiformia</taxon>
        <taxon>Chrysomeloidea</taxon>
        <taxon>Chrysomelidae</taxon>
        <taxon>Galerucinae</taxon>
        <taxon>Alticini</taxon>
        <taxon>Psylliodes</taxon>
    </lineage>
</organism>
<protein>
    <submittedName>
        <fullName evidence="1">Uncharacterized protein</fullName>
    </submittedName>
</protein>
<accession>A0A9P0GJZ6</accession>
<dbReference type="AlphaFoldDB" id="A0A9P0GJZ6"/>
<reference evidence="1" key="1">
    <citation type="submission" date="2022-01" db="EMBL/GenBank/DDBJ databases">
        <authorList>
            <person name="King R."/>
        </authorList>
    </citation>
    <scope>NUCLEOTIDE SEQUENCE</scope>
</reference>
<gene>
    <name evidence="1" type="ORF">PSYICH_LOCUS12004</name>
</gene>
<dbReference type="Proteomes" id="UP001153636">
    <property type="component" value="Chromosome 6"/>
</dbReference>
<sequence length="179" mass="20955">MKIKYISKQSVGGITISECDYRELNVTNQSAFNYECGYLIKKSLHIHSCEICVNFSEECNLLNNSNLLTHFKAYDSEEKVFGNLKSPSEKFLFYIFKLEKKCISLFDSLSTKPGISNAYLFEMSNIEFGHPCQQFAKMYTIKLFIRLRIFYNLKYANRDLKSSKKSDKTRRKIKILSRL</sequence>
<dbReference type="EMBL" id="OV651818">
    <property type="protein sequence ID" value="CAH1112506.1"/>
    <property type="molecule type" value="Genomic_DNA"/>
</dbReference>